<gene>
    <name evidence="2" type="ORF">JOC54_000569</name>
</gene>
<evidence type="ECO:0000313" key="2">
    <source>
        <dbReference type="EMBL" id="MBM7837338.1"/>
    </source>
</evidence>
<comment type="caution">
    <text evidence="2">The sequence shown here is derived from an EMBL/GenBank/DDBJ whole genome shotgun (WGS) entry which is preliminary data.</text>
</comment>
<organism evidence="2 3">
    <name type="scientific">Shouchella xiaoxiensis</name>
    <dbReference type="NCBI Taxonomy" id="766895"/>
    <lineage>
        <taxon>Bacteria</taxon>
        <taxon>Bacillati</taxon>
        <taxon>Bacillota</taxon>
        <taxon>Bacilli</taxon>
        <taxon>Bacillales</taxon>
        <taxon>Bacillaceae</taxon>
        <taxon>Shouchella</taxon>
    </lineage>
</organism>
<keyword evidence="3" id="KW-1185">Reference proteome</keyword>
<reference evidence="2" key="1">
    <citation type="submission" date="2021-01" db="EMBL/GenBank/DDBJ databases">
        <title>Genomic Encyclopedia of Type Strains, Phase IV (KMG-IV): sequencing the most valuable type-strain genomes for metagenomic binning, comparative biology and taxonomic classification.</title>
        <authorList>
            <person name="Goeker M."/>
        </authorList>
    </citation>
    <scope>NUCLEOTIDE SEQUENCE</scope>
    <source>
        <strain evidence="2">DSM 21943</strain>
    </source>
</reference>
<evidence type="ECO:0000313" key="3">
    <source>
        <dbReference type="Proteomes" id="UP001179280"/>
    </source>
</evidence>
<accession>A0ABS2SP79</accession>
<dbReference type="EMBL" id="JAFBCV010000001">
    <property type="protein sequence ID" value="MBM7837338.1"/>
    <property type="molecule type" value="Genomic_DNA"/>
</dbReference>
<dbReference type="Proteomes" id="UP001179280">
    <property type="component" value="Unassembled WGS sequence"/>
</dbReference>
<evidence type="ECO:0000259" key="1">
    <source>
        <dbReference type="Pfam" id="PF25297"/>
    </source>
</evidence>
<dbReference type="Pfam" id="PF25297">
    <property type="entry name" value="DUF7878"/>
    <property type="match status" value="1"/>
</dbReference>
<name>A0ABS2SP79_9BACI</name>
<proteinExistence type="predicted"/>
<feature type="domain" description="DUF7878" evidence="1">
    <location>
        <begin position="10"/>
        <end position="136"/>
    </location>
</feature>
<protein>
    <recommendedName>
        <fullName evidence="1">DUF7878 domain-containing protein</fullName>
    </recommendedName>
</protein>
<dbReference type="RefSeq" id="WP_204464262.1">
    <property type="nucleotide sequence ID" value="NZ_JAFBCV010000001.1"/>
</dbReference>
<sequence length="159" mass="18852">MINDPPLEIIYTFVNEKDAISNRDRRDVPKILAIDALVTVKIAGDIYFQEEIAVLEFYKALYQWRKQMTNTDTQKFDYFSIENDQEEGPILSLLPFANKARVKTIWPLVDVYNVFELVEAVKVFCELEESLKIEIERYFGIELKRFLKHIPYYFPLNND</sequence>
<dbReference type="InterPro" id="IPR057200">
    <property type="entry name" value="DUF7878"/>
</dbReference>